<dbReference type="GO" id="GO:0030424">
    <property type="term" value="C:axon"/>
    <property type="evidence" value="ECO:0007669"/>
    <property type="project" value="TreeGrafter"/>
</dbReference>
<evidence type="ECO:0000256" key="11">
    <source>
        <dbReference type="ARBA" id="ARBA00023180"/>
    </source>
</evidence>
<dbReference type="PROSITE" id="PS50835">
    <property type="entry name" value="IG_LIKE"/>
    <property type="match status" value="9"/>
</dbReference>
<reference evidence="18 19" key="1">
    <citation type="journal article" date="2022" name="Nat. Ecol. Evol.">
        <title>A masculinizing supergene underlies an exaggerated male reproductive morph in a spider.</title>
        <authorList>
            <person name="Hendrickx F."/>
            <person name="De Corte Z."/>
            <person name="Sonet G."/>
            <person name="Van Belleghem S.M."/>
            <person name="Kostlbacher S."/>
            <person name="Vangestel C."/>
        </authorList>
    </citation>
    <scope>NUCLEOTIDE SEQUENCE [LARGE SCALE GENOMIC DNA]</scope>
    <source>
        <strain evidence="18">W744_W776</strain>
    </source>
</reference>
<feature type="compositionally biased region" description="Basic and acidic residues" evidence="13">
    <location>
        <begin position="1534"/>
        <end position="1546"/>
    </location>
</feature>
<keyword evidence="5 15" id="KW-0732">Signal</keyword>
<dbReference type="FunFam" id="2.60.40.10:FF:000017">
    <property type="entry name" value="Down syndrome cell adhesion molecule b"/>
    <property type="match status" value="1"/>
</dbReference>
<keyword evidence="11" id="KW-0325">Glycoprotein</keyword>
<dbReference type="SMART" id="SM00409">
    <property type="entry name" value="IG"/>
    <property type="match status" value="9"/>
</dbReference>
<evidence type="ECO:0000256" key="9">
    <source>
        <dbReference type="ARBA" id="ARBA00023136"/>
    </source>
</evidence>
<evidence type="ECO:0000256" key="3">
    <source>
        <dbReference type="ARBA" id="ARBA00022475"/>
    </source>
</evidence>
<dbReference type="FunFam" id="2.60.40.10:FF:000005">
    <property type="entry name" value="Neuronal cell adhesion molecule"/>
    <property type="match status" value="1"/>
</dbReference>
<feature type="domain" description="Ig-like" evidence="16">
    <location>
        <begin position="818"/>
        <end position="903"/>
    </location>
</feature>
<dbReference type="GO" id="GO:0007411">
    <property type="term" value="P:axon guidance"/>
    <property type="evidence" value="ECO:0007669"/>
    <property type="project" value="TreeGrafter"/>
</dbReference>
<evidence type="ECO:0000259" key="16">
    <source>
        <dbReference type="PROSITE" id="PS50835"/>
    </source>
</evidence>
<evidence type="ECO:0000313" key="19">
    <source>
        <dbReference type="Proteomes" id="UP000827092"/>
    </source>
</evidence>
<dbReference type="Pfam" id="PF25059">
    <property type="entry name" value="FN3_DSCAM-DSCAML_C"/>
    <property type="match status" value="1"/>
</dbReference>
<dbReference type="GO" id="GO:0070593">
    <property type="term" value="P:dendrite self-avoidance"/>
    <property type="evidence" value="ECO:0007669"/>
    <property type="project" value="TreeGrafter"/>
</dbReference>
<dbReference type="EMBL" id="JAFNEN010000009">
    <property type="protein sequence ID" value="KAG8201062.1"/>
    <property type="molecule type" value="Genomic_DNA"/>
</dbReference>
<comment type="subcellular location">
    <subcellularLocation>
        <location evidence="1">Cell membrane</location>
    </subcellularLocation>
    <subcellularLocation>
        <location evidence="2">Membrane</location>
        <topology evidence="2">Single-pass type I membrane protein</topology>
    </subcellularLocation>
</comment>
<dbReference type="GO" id="GO:0007156">
    <property type="term" value="P:homophilic cell adhesion via plasma membrane adhesion molecules"/>
    <property type="evidence" value="ECO:0007669"/>
    <property type="project" value="TreeGrafter"/>
</dbReference>
<dbReference type="Pfam" id="PF13927">
    <property type="entry name" value="Ig_3"/>
    <property type="match status" value="5"/>
</dbReference>
<feature type="domain" description="Fibronectin type-III" evidence="17">
    <location>
        <begin position="1111"/>
        <end position="1204"/>
    </location>
</feature>
<protein>
    <recommendedName>
        <fullName evidence="20">Down syndrome cell adhesion molecule-like protein Dscam2</fullName>
    </recommendedName>
</protein>
<evidence type="ECO:0000256" key="6">
    <source>
        <dbReference type="ARBA" id="ARBA00022737"/>
    </source>
</evidence>
<keyword evidence="19" id="KW-1185">Reference proteome</keyword>
<dbReference type="InterPro" id="IPR036179">
    <property type="entry name" value="Ig-like_dom_sf"/>
</dbReference>
<dbReference type="CDD" id="cd20956">
    <property type="entry name" value="IgI_4_Dscam"/>
    <property type="match status" value="1"/>
</dbReference>
<accession>A0AAV6VYY3</accession>
<feature type="transmembrane region" description="Helical" evidence="14">
    <location>
        <begin position="1324"/>
        <end position="1347"/>
    </location>
</feature>
<dbReference type="InterPro" id="IPR013098">
    <property type="entry name" value="Ig_I-set"/>
</dbReference>
<dbReference type="InterPro" id="IPR056754">
    <property type="entry name" value="DSCAM/DSCAML_C"/>
</dbReference>
<keyword evidence="8 14" id="KW-1133">Transmembrane helix</keyword>
<evidence type="ECO:0000259" key="17">
    <source>
        <dbReference type="PROSITE" id="PS50853"/>
    </source>
</evidence>
<feature type="domain" description="Ig-like" evidence="16">
    <location>
        <begin position="707"/>
        <end position="796"/>
    </location>
</feature>
<feature type="signal peptide" evidence="15">
    <location>
        <begin position="1"/>
        <end position="26"/>
    </location>
</feature>
<organism evidence="18 19">
    <name type="scientific">Oedothorax gibbosus</name>
    <dbReference type="NCBI Taxonomy" id="931172"/>
    <lineage>
        <taxon>Eukaryota</taxon>
        <taxon>Metazoa</taxon>
        <taxon>Ecdysozoa</taxon>
        <taxon>Arthropoda</taxon>
        <taxon>Chelicerata</taxon>
        <taxon>Arachnida</taxon>
        <taxon>Araneae</taxon>
        <taxon>Araneomorphae</taxon>
        <taxon>Entelegynae</taxon>
        <taxon>Araneoidea</taxon>
        <taxon>Linyphiidae</taxon>
        <taxon>Erigoninae</taxon>
        <taxon>Oedothorax</taxon>
    </lineage>
</organism>
<feature type="region of interest" description="Disordered" evidence="13">
    <location>
        <begin position="1534"/>
        <end position="1560"/>
    </location>
</feature>
<feature type="domain" description="Fibronectin type-III" evidence="17">
    <location>
        <begin position="1009"/>
        <end position="1108"/>
    </location>
</feature>
<dbReference type="PROSITE" id="PS50853">
    <property type="entry name" value="FN3"/>
    <property type="match status" value="4"/>
</dbReference>
<dbReference type="GO" id="GO:0005886">
    <property type="term" value="C:plasma membrane"/>
    <property type="evidence" value="ECO:0007669"/>
    <property type="project" value="UniProtKB-SubCell"/>
</dbReference>
<feature type="domain" description="Ig-like" evidence="16">
    <location>
        <begin position="422"/>
        <end position="515"/>
    </location>
</feature>
<keyword evidence="3" id="KW-1003">Cell membrane</keyword>
<evidence type="ECO:0000256" key="15">
    <source>
        <dbReference type="SAM" id="SignalP"/>
    </source>
</evidence>
<evidence type="ECO:0000313" key="18">
    <source>
        <dbReference type="EMBL" id="KAG8201062.1"/>
    </source>
</evidence>
<dbReference type="PANTHER" id="PTHR10075">
    <property type="entry name" value="BASIGIN RELATED"/>
    <property type="match status" value="1"/>
</dbReference>
<feature type="domain" description="Ig-like" evidence="16">
    <location>
        <begin position="238"/>
        <end position="326"/>
    </location>
</feature>
<evidence type="ECO:0008006" key="20">
    <source>
        <dbReference type="Google" id="ProtNLM"/>
    </source>
</evidence>
<feature type="domain" description="Ig-like" evidence="16">
    <location>
        <begin position="611"/>
        <end position="698"/>
    </location>
</feature>
<feature type="domain" description="Fibronectin type-III" evidence="17">
    <location>
        <begin position="1208"/>
        <end position="1304"/>
    </location>
</feature>
<evidence type="ECO:0000256" key="2">
    <source>
        <dbReference type="ARBA" id="ARBA00004479"/>
    </source>
</evidence>
<dbReference type="CDD" id="cd00063">
    <property type="entry name" value="FN3"/>
    <property type="match status" value="4"/>
</dbReference>
<dbReference type="SUPFAM" id="SSF49265">
    <property type="entry name" value="Fibronectin type III"/>
    <property type="match status" value="2"/>
</dbReference>
<sequence>MCRVGRCRIGYWAVVLVIAMTGSSHGYRGPTFIKEPPNKVVFHNSSGTVIPCLVSGSPQPNVHWTKSDWTRLPNVPGLRHVRQDGSLVFQPFRAEEYRQDIHGAVYRCVASNTFGSIGSTEVHVRGVVLQEYQAHVYDEYVIHGNTAVFRCQVPDFMKEFLQVTSWTRDDGLVIVQHKNAGAKYIVLRDGELHIRTAARGDSFRKYRCLVKNLLTGNVTPSVSAGQLIVTDPTGSIPPRISSGRPGALVREDENAELPCTAQGYPVPGYSWYRKENNRLIPLLLGDRMMQVNGSLFIERTRQQDSGKYICVVNNSVGEVRVETELTVYGNLSVSLHPAQLTTESDRSATLNCSVHGYPVHSITWFKDTRHLVTSNRVRVINKQILHFTSVVREDQGMYQCFVYGSMQSIQSTAQIVLSEDAPALKYTFSRQTIQPGERFSLRCVAAGNPIPRVTWSLDSRPIPENHRIQYGDFVSVHAEVVSFVNVSSARSEDGGLYECRAQNEAGSVVHRERVDVLGMPFIRTMGNVTVVDGDSLNYHCPASGYPMPIITWSKDGKELPMNERQQVNSNGSLFIKDVTRETDEGTYVCTAVNKQREKAQKELHIRILKKPKINPFAFPDKLAEGNHVIVTCSVLTGDPPITIRWLKDGMSLNKKMLNIDESSMGHLGSSLVFNSVGRSHNGNYTCLAENSAGESNFSAAMLVNVPPKWRVEPIDVSAVVGESVVFDCQAEGYPQPLIRWKKASGDSSASRNFKSIISNYHIQTLENGSLSIKDLTEDDRGHYLCEAANSVGADLSTVVKLSVHVAAHFKTPFRVHRVTKGDSLNIQCEAYGEKPINLEWSKDKVILNPNSEIRYNIKDELTPNGKISTLIVTTPDRRDSALFSCTAVNAFGKDDTNIQVLVEEVPDPPSDILATDVSSRSVVLNWNVPYTGNSPVTKYVLYWKAASGGSWSSDSKKIEIPGSNTTVSLNNLLPTTTYNFKLQAENVIGRSPFSDVITISTNEEVPSEPPTHVEVIALSTHSIRVLWKPPPPTATHGKIRGYYVGHKVLNSQEHYIYKTIEESKYDSTLECTITNLRRATEYSITVQAFNNRGAGPPSKDIFVKTHENDPPPSPILEIISSTSSTVVLGWEIATVDTTPIKGFKLFYRAADSEWDEVEISDPSQSQYTLRSLNCGTKYQFHIVAFNDVGRSDPSDVISLMTQGGSPIAPDKLSLLSINTSFVVLNLNAWRTGGCPISFFVVQYKSKGDREWVLVSSNLDPRHEEFIIPGLEPANWYNLLMSAHNEAGATEAEYVFATLTVTGGTITPIVAEREEGPTFYRNLSVLVPIVCAIVVLLVITLVILIVCLKKNRNPDYAAPTHNPEQRSDQKGDTISMASVGKKVYETPRETLYYPSPYATTRISMYSADSESSSGQTNSLQRPMGGVMHRAEHTYDVPFPQKHQFRDPSSYIVASHDYQQLLTEAGLHEFVAQSFEVDQRHLVVQHMCLQARESKQGHHQRSPSLYHPSQQIHDHLQHQQLTTDLQQQHIYRLNRHSEPNSRFAHDYLSDGNSEDEECSSNGEKNCFQGGGNTTDSHEMSEAECDRDYHQHIRKGSHSPFVKLRIGPLSANYGLCADNQ</sequence>
<dbReference type="InterPro" id="IPR003961">
    <property type="entry name" value="FN3_dom"/>
</dbReference>
<comment type="caution">
    <text evidence="18">The sequence shown here is derived from an EMBL/GenBank/DDBJ whole genome shotgun (WGS) entry which is preliminary data.</text>
</comment>
<evidence type="ECO:0000256" key="1">
    <source>
        <dbReference type="ARBA" id="ARBA00004236"/>
    </source>
</evidence>
<evidence type="ECO:0000256" key="4">
    <source>
        <dbReference type="ARBA" id="ARBA00022692"/>
    </source>
</evidence>
<feature type="region of interest" description="Disordered" evidence="13">
    <location>
        <begin position="1491"/>
        <end position="1512"/>
    </location>
</feature>
<dbReference type="FunFam" id="2.60.40.10:FF:000028">
    <property type="entry name" value="Neuronal cell adhesion molecule"/>
    <property type="match status" value="1"/>
</dbReference>
<dbReference type="Pfam" id="PF07679">
    <property type="entry name" value="I-set"/>
    <property type="match status" value="2"/>
</dbReference>
<feature type="domain" description="Fibronectin type-III" evidence="17">
    <location>
        <begin position="908"/>
        <end position="1004"/>
    </location>
</feature>
<feature type="domain" description="Ig-like" evidence="16">
    <location>
        <begin position="520"/>
        <end position="604"/>
    </location>
</feature>
<feature type="domain" description="Ig-like" evidence="16">
    <location>
        <begin position="144"/>
        <end position="219"/>
    </location>
</feature>
<dbReference type="FunFam" id="2.60.40.10:FF:000324">
    <property type="entry name" value="Down syndrome cell adhesion molecule, isoform D"/>
    <property type="match status" value="1"/>
</dbReference>
<evidence type="ECO:0000256" key="8">
    <source>
        <dbReference type="ARBA" id="ARBA00022989"/>
    </source>
</evidence>
<dbReference type="Proteomes" id="UP000827092">
    <property type="component" value="Unassembled WGS sequence"/>
</dbReference>
<dbReference type="Gene3D" id="2.60.40.10">
    <property type="entry name" value="Immunoglobulins"/>
    <property type="match status" value="13"/>
</dbReference>
<dbReference type="CDD" id="cd00096">
    <property type="entry name" value="Ig"/>
    <property type="match status" value="1"/>
</dbReference>
<dbReference type="SMART" id="SM00408">
    <property type="entry name" value="IGc2"/>
    <property type="match status" value="8"/>
</dbReference>
<evidence type="ECO:0000256" key="7">
    <source>
        <dbReference type="ARBA" id="ARBA00022889"/>
    </source>
</evidence>
<evidence type="ECO:0000256" key="5">
    <source>
        <dbReference type="ARBA" id="ARBA00022729"/>
    </source>
</evidence>
<dbReference type="InterPro" id="IPR003598">
    <property type="entry name" value="Ig_sub2"/>
</dbReference>
<dbReference type="GO" id="GO:0098632">
    <property type="term" value="F:cell-cell adhesion mediator activity"/>
    <property type="evidence" value="ECO:0007669"/>
    <property type="project" value="TreeGrafter"/>
</dbReference>
<dbReference type="InterPro" id="IPR036116">
    <property type="entry name" value="FN3_sf"/>
</dbReference>
<evidence type="ECO:0000256" key="10">
    <source>
        <dbReference type="ARBA" id="ARBA00023157"/>
    </source>
</evidence>
<dbReference type="InterPro" id="IPR003599">
    <property type="entry name" value="Ig_sub"/>
</dbReference>
<gene>
    <name evidence="18" type="ORF">JTE90_002737</name>
</gene>
<feature type="chain" id="PRO_5043922000" description="Down syndrome cell adhesion molecule-like protein Dscam2" evidence="15">
    <location>
        <begin position="27"/>
        <end position="1617"/>
    </location>
</feature>
<dbReference type="SUPFAM" id="SSF48726">
    <property type="entry name" value="Immunoglobulin"/>
    <property type="match status" value="9"/>
</dbReference>
<dbReference type="PANTHER" id="PTHR10075:SF100">
    <property type="entry name" value="FASCICLIN-2"/>
    <property type="match status" value="1"/>
</dbReference>
<keyword evidence="12" id="KW-0393">Immunoglobulin domain</keyword>
<keyword evidence="9 14" id="KW-0472">Membrane</keyword>
<feature type="domain" description="Ig-like" evidence="16">
    <location>
        <begin position="331"/>
        <end position="416"/>
    </location>
</feature>
<feature type="domain" description="Ig-like" evidence="16">
    <location>
        <begin position="30"/>
        <end position="125"/>
    </location>
</feature>
<evidence type="ECO:0000256" key="14">
    <source>
        <dbReference type="SAM" id="Phobius"/>
    </source>
</evidence>
<keyword evidence="4 14" id="KW-0812">Transmembrane</keyword>
<keyword evidence="10" id="KW-1015">Disulfide bond</keyword>
<proteinExistence type="predicted"/>
<dbReference type="InterPro" id="IPR007110">
    <property type="entry name" value="Ig-like_dom"/>
</dbReference>
<dbReference type="Pfam" id="PF00041">
    <property type="entry name" value="fn3"/>
    <property type="match status" value="3"/>
</dbReference>
<evidence type="ECO:0000256" key="13">
    <source>
        <dbReference type="SAM" id="MobiDB-lite"/>
    </source>
</evidence>
<keyword evidence="7" id="KW-0130">Cell adhesion</keyword>
<dbReference type="SMART" id="SM00060">
    <property type="entry name" value="FN3"/>
    <property type="match status" value="4"/>
</dbReference>
<keyword evidence="6" id="KW-0677">Repeat</keyword>
<dbReference type="FunFam" id="2.60.40.10:FF:000333">
    <property type="entry name" value="Down syndrome cell adhesion molecule"/>
    <property type="match status" value="1"/>
</dbReference>
<dbReference type="InterPro" id="IPR013783">
    <property type="entry name" value="Ig-like_fold"/>
</dbReference>
<name>A0AAV6VYY3_9ARAC</name>
<dbReference type="FunFam" id="2.60.40.10:FF:000104">
    <property type="entry name" value="Down syndrome cell adhesion molecule b"/>
    <property type="match status" value="1"/>
</dbReference>
<evidence type="ECO:0000256" key="12">
    <source>
        <dbReference type="ARBA" id="ARBA00023319"/>
    </source>
</evidence>
<dbReference type="FunFam" id="2.60.40.10:FF:000719">
    <property type="entry name" value="nephrin isoform X1"/>
    <property type="match status" value="1"/>
</dbReference>